<evidence type="ECO:0000256" key="1">
    <source>
        <dbReference type="ARBA" id="ARBA00012928"/>
    </source>
</evidence>
<dbReference type="KEGG" id="cmav:ABHF33_09720"/>
<dbReference type="SUPFAM" id="SSF52467">
    <property type="entry name" value="DHS-like NAD/FAD-binding domain"/>
    <property type="match status" value="1"/>
</dbReference>
<evidence type="ECO:0000256" key="3">
    <source>
        <dbReference type="ARBA" id="ARBA00023027"/>
    </source>
</evidence>
<dbReference type="EC" id="2.3.1.286" evidence="1"/>
<evidence type="ECO:0000259" key="5">
    <source>
        <dbReference type="PROSITE" id="PS50305"/>
    </source>
</evidence>
<feature type="binding site" evidence="4">
    <location>
        <position position="113"/>
    </location>
    <ligand>
        <name>Zn(2+)</name>
        <dbReference type="ChEBI" id="CHEBI:29105"/>
    </ligand>
</feature>
<keyword evidence="4" id="KW-0479">Metal-binding</keyword>
<keyword evidence="4" id="KW-0862">Zinc</keyword>
<keyword evidence="2 6" id="KW-0808">Transferase</keyword>
<dbReference type="PROSITE" id="PS50305">
    <property type="entry name" value="SIRTUIN"/>
    <property type="match status" value="1"/>
</dbReference>
<reference evidence="6" key="1">
    <citation type="submission" date="2024-05" db="EMBL/GenBank/DDBJ databases">
        <authorList>
            <person name="Yang L."/>
            <person name="Pan L."/>
        </authorList>
    </citation>
    <scope>NUCLEOTIDE SEQUENCE</scope>
    <source>
        <strain evidence="6">FCG-7</strain>
    </source>
</reference>
<name>A0AAU7F6N7_9NEIS</name>
<keyword evidence="6" id="KW-0012">Acyltransferase</keyword>
<dbReference type="GO" id="GO:0046872">
    <property type="term" value="F:metal ion binding"/>
    <property type="evidence" value="ECO:0007669"/>
    <property type="project" value="UniProtKB-KW"/>
</dbReference>
<feature type="binding site" evidence="4">
    <location>
        <position position="135"/>
    </location>
    <ligand>
        <name>Zn(2+)</name>
        <dbReference type="ChEBI" id="CHEBI:29105"/>
    </ligand>
</feature>
<evidence type="ECO:0000256" key="2">
    <source>
        <dbReference type="ARBA" id="ARBA00022679"/>
    </source>
</evidence>
<feature type="binding site" evidence="4">
    <location>
        <position position="116"/>
    </location>
    <ligand>
        <name>Zn(2+)</name>
        <dbReference type="ChEBI" id="CHEBI:29105"/>
    </ligand>
</feature>
<feature type="binding site" evidence="4">
    <location>
        <position position="132"/>
    </location>
    <ligand>
        <name>Zn(2+)</name>
        <dbReference type="ChEBI" id="CHEBI:29105"/>
    </ligand>
</feature>
<dbReference type="Gene3D" id="3.40.50.1220">
    <property type="entry name" value="TPP-binding domain"/>
    <property type="match status" value="1"/>
</dbReference>
<dbReference type="InterPro" id="IPR050134">
    <property type="entry name" value="NAD-dep_sirtuin_deacylases"/>
</dbReference>
<dbReference type="InterPro" id="IPR029035">
    <property type="entry name" value="DHS-like_NAD/FAD-binding_dom"/>
</dbReference>
<protein>
    <recommendedName>
        <fullName evidence="1">protein acetyllysine N-acetyltransferase</fullName>
        <ecNumber evidence="1">2.3.1.286</ecNumber>
    </recommendedName>
</protein>
<dbReference type="AlphaFoldDB" id="A0AAU7F6N7"/>
<dbReference type="Gene3D" id="3.30.1600.10">
    <property type="entry name" value="SIR2/SIRT2 'Small Domain"/>
    <property type="match status" value="1"/>
</dbReference>
<proteinExistence type="predicted"/>
<dbReference type="Pfam" id="PF02146">
    <property type="entry name" value="SIR2"/>
    <property type="match status" value="1"/>
</dbReference>
<dbReference type="PANTHER" id="PTHR11085">
    <property type="entry name" value="NAD-DEPENDENT PROTEIN DEACYLASE SIRTUIN-5, MITOCHONDRIAL-RELATED"/>
    <property type="match status" value="1"/>
</dbReference>
<dbReference type="GO" id="GO:0017136">
    <property type="term" value="F:histone deacetylase activity, NAD-dependent"/>
    <property type="evidence" value="ECO:0007669"/>
    <property type="project" value="TreeGrafter"/>
</dbReference>
<feature type="domain" description="Deacetylase sirtuin-type" evidence="5">
    <location>
        <begin position="1"/>
        <end position="234"/>
    </location>
</feature>
<accession>A0AAU7F6N7</accession>
<keyword evidence="3" id="KW-0520">NAD</keyword>
<sequence>MIYFFTGAGMAADSGLPTFRASDGLWEKHDINLVCNFDRYRLDKNVRELTREFYNARKLQYGDAQPHAGYAAIAQLQRKTPVTVITTNIDLLHEKAGTQDVIHLHGQVDQMSCAACLHYWHIGDEAFQADDCPACGSGITKPGIVFFGEPAPQYETLYQIASNLTEDDIFVVVGTSLNVVDPIYLIRSMQRLPRIVMIDPNIPNSARQYGAECIAAPAQQGVCDWITSLEANKD</sequence>
<dbReference type="RefSeq" id="WP_348943780.1">
    <property type="nucleotide sequence ID" value="NZ_CP157355.1"/>
</dbReference>
<dbReference type="InterPro" id="IPR026591">
    <property type="entry name" value="Sirtuin_cat_small_dom_sf"/>
</dbReference>
<dbReference type="PANTHER" id="PTHR11085:SF10">
    <property type="entry name" value="NAD-DEPENDENT PROTEIN DEACYLASE SIRTUIN-5, MITOCHONDRIAL-RELATED"/>
    <property type="match status" value="1"/>
</dbReference>
<feature type="active site" description="Proton acceptor" evidence="4">
    <location>
        <position position="105"/>
    </location>
</feature>
<dbReference type="EMBL" id="CP157355">
    <property type="protein sequence ID" value="XBL99350.1"/>
    <property type="molecule type" value="Genomic_DNA"/>
</dbReference>
<evidence type="ECO:0000256" key="4">
    <source>
        <dbReference type="PROSITE-ProRule" id="PRU00236"/>
    </source>
</evidence>
<dbReference type="InterPro" id="IPR026590">
    <property type="entry name" value="Ssirtuin_cat_dom"/>
</dbReference>
<organism evidence="6">
    <name type="scientific">Chitinibacter mangrovi</name>
    <dbReference type="NCBI Taxonomy" id="3153927"/>
    <lineage>
        <taxon>Bacteria</taxon>
        <taxon>Pseudomonadati</taxon>
        <taxon>Pseudomonadota</taxon>
        <taxon>Betaproteobacteria</taxon>
        <taxon>Neisseriales</taxon>
        <taxon>Chitinibacteraceae</taxon>
        <taxon>Chitinibacter</taxon>
    </lineage>
</organism>
<evidence type="ECO:0000313" key="6">
    <source>
        <dbReference type="EMBL" id="XBL99350.1"/>
    </source>
</evidence>
<dbReference type="GO" id="GO:0070403">
    <property type="term" value="F:NAD+ binding"/>
    <property type="evidence" value="ECO:0007669"/>
    <property type="project" value="InterPro"/>
</dbReference>
<dbReference type="InterPro" id="IPR003000">
    <property type="entry name" value="Sirtuin"/>
</dbReference>
<gene>
    <name evidence="6" type="ORF">ABHF33_09720</name>
</gene>